<feature type="coiled-coil region" evidence="1">
    <location>
        <begin position="35"/>
        <end position="75"/>
    </location>
</feature>
<name>A0A6N2NFK0_SALVM</name>
<evidence type="ECO:0000313" key="2">
    <source>
        <dbReference type="EMBL" id="VFU65934.1"/>
    </source>
</evidence>
<organism evidence="2">
    <name type="scientific">Salix viminalis</name>
    <name type="common">Common osier</name>
    <name type="synonym">Basket willow</name>
    <dbReference type="NCBI Taxonomy" id="40686"/>
    <lineage>
        <taxon>Eukaryota</taxon>
        <taxon>Viridiplantae</taxon>
        <taxon>Streptophyta</taxon>
        <taxon>Embryophyta</taxon>
        <taxon>Tracheophyta</taxon>
        <taxon>Spermatophyta</taxon>
        <taxon>Magnoliopsida</taxon>
        <taxon>eudicotyledons</taxon>
        <taxon>Gunneridae</taxon>
        <taxon>Pentapetalae</taxon>
        <taxon>rosids</taxon>
        <taxon>fabids</taxon>
        <taxon>Malpighiales</taxon>
        <taxon>Salicaceae</taxon>
        <taxon>Saliceae</taxon>
        <taxon>Salix</taxon>
    </lineage>
</organism>
<dbReference type="AlphaFoldDB" id="A0A6N2NFK0"/>
<protein>
    <submittedName>
        <fullName evidence="2">Uncharacterized protein</fullName>
    </submittedName>
</protein>
<evidence type="ECO:0000256" key="1">
    <source>
        <dbReference type="SAM" id="Coils"/>
    </source>
</evidence>
<sequence>MEVFNGKTAERNGNSCCQSLSFEALFENALLMDRLGEGEAVIRRLQEALDIAEEENKFTDRNEEAKEQFAKYRELSPKKFEVEGYLRPRYRG</sequence>
<gene>
    <name evidence="2" type="ORF">SVIM_LOCUS508407</name>
</gene>
<accession>A0A6N2NFK0</accession>
<keyword evidence="1" id="KW-0175">Coiled coil</keyword>
<proteinExistence type="predicted"/>
<reference evidence="2" key="1">
    <citation type="submission" date="2019-03" db="EMBL/GenBank/DDBJ databases">
        <authorList>
            <person name="Mank J."/>
            <person name="Almeida P."/>
        </authorList>
    </citation>
    <scope>NUCLEOTIDE SEQUENCE</scope>
    <source>
        <strain evidence="2">78183</strain>
    </source>
</reference>
<dbReference type="EMBL" id="CAADRP010002313">
    <property type="protein sequence ID" value="VFU65934.1"/>
    <property type="molecule type" value="Genomic_DNA"/>
</dbReference>